<accession>A0A8X6RJG0</accession>
<dbReference type="AlphaFoldDB" id="A0A8X6RJG0"/>
<organism evidence="2 3">
    <name type="scientific">Trichonephila clavipes</name>
    <name type="common">Golden silk orbweaver</name>
    <name type="synonym">Nephila clavipes</name>
    <dbReference type="NCBI Taxonomy" id="2585209"/>
    <lineage>
        <taxon>Eukaryota</taxon>
        <taxon>Metazoa</taxon>
        <taxon>Ecdysozoa</taxon>
        <taxon>Arthropoda</taxon>
        <taxon>Chelicerata</taxon>
        <taxon>Arachnida</taxon>
        <taxon>Araneae</taxon>
        <taxon>Araneomorphae</taxon>
        <taxon>Entelegynae</taxon>
        <taxon>Araneoidea</taxon>
        <taxon>Nephilidae</taxon>
        <taxon>Trichonephila</taxon>
    </lineage>
</organism>
<proteinExistence type="predicted"/>
<evidence type="ECO:0000256" key="1">
    <source>
        <dbReference type="SAM" id="MobiDB-lite"/>
    </source>
</evidence>
<feature type="compositionally biased region" description="Basic and acidic residues" evidence="1">
    <location>
        <begin position="46"/>
        <end position="64"/>
    </location>
</feature>
<dbReference type="Proteomes" id="UP000887159">
    <property type="component" value="Unassembled WGS sequence"/>
</dbReference>
<evidence type="ECO:0000313" key="3">
    <source>
        <dbReference type="Proteomes" id="UP000887159"/>
    </source>
</evidence>
<feature type="region of interest" description="Disordered" evidence="1">
    <location>
        <begin position="30"/>
        <end position="68"/>
    </location>
</feature>
<keyword evidence="3" id="KW-1185">Reference proteome</keyword>
<name>A0A8X6RJG0_TRICX</name>
<comment type="caution">
    <text evidence="2">The sequence shown here is derived from an EMBL/GenBank/DDBJ whole genome shotgun (WGS) entry which is preliminary data.</text>
</comment>
<protein>
    <submittedName>
        <fullName evidence="2">Uncharacterized protein</fullName>
    </submittedName>
</protein>
<evidence type="ECO:0000313" key="2">
    <source>
        <dbReference type="EMBL" id="GFX92706.1"/>
    </source>
</evidence>
<gene>
    <name evidence="2" type="ORF">TNCV_2012921</name>
</gene>
<sequence length="104" mass="11995">MPLSYFEPRDVIAWKGLLLSNLDFGQEGWEAPNSIGSSNPPQIPVKKIDSQRRSRERRPRDPGRVFRRPPYAHRFRQAQVFFHTQGLAMLCLRDNGFTLTNGVV</sequence>
<reference evidence="2" key="1">
    <citation type="submission" date="2020-08" db="EMBL/GenBank/DDBJ databases">
        <title>Multicomponent nature underlies the extraordinary mechanical properties of spider dragline silk.</title>
        <authorList>
            <person name="Kono N."/>
            <person name="Nakamura H."/>
            <person name="Mori M."/>
            <person name="Yoshida Y."/>
            <person name="Ohtoshi R."/>
            <person name="Malay A.D."/>
            <person name="Moran D.A.P."/>
            <person name="Tomita M."/>
            <person name="Numata K."/>
            <person name="Arakawa K."/>
        </authorList>
    </citation>
    <scope>NUCLEOTIDE SEQUENCE</scope>
</reference>
<dbReference type="EMBL" id="BMAU01021158">
    <property type="protein sequence ID" value="GFX92706.1"/>
    <property type="molecule type" value="Genomic_DNA"/>
</dbReference>